<dbReference type="Gene3D" id="3.30.428.10">
    <property type="entry name" value="HIT-like"/>
    <property type="match status" value="1"/>
</dbReference>
<evidence type="ECO:0000259" key="2">
    <source>
        <dbReference type="PROSITE" id="PS51084"/>
    </source>
</evidence>
<feature type="domain" description="HIT" evidence="2">
    <location>
        <begin position="42"/>
        <end position="117"/>
    </location>
</feature>
<keyword evidence="4" id="KW-1185">Reference proteome</keyword>
<feature type="short sequence motif" description="Histidine triad motif" evidence="1">
    <location>
        <begin position="102"/>
        <end position="106"/>
    </location>
</feature>
<evidence type="ECO:0000256" key="1">
    <source>
        <dbReference type="PROSITE-ProRule" id="PRU00464"/>
    </source>
</evidence>
<dbReference type="SUPFAM" id="SSF54197">
    <property type="entry name" value="HIT-like"/>
    <property type="match status" value="1"/>
</dbReference>
<dbReference type="PANTHER" id="PTHR42997:SF1">
    <property type="entry name" value="AP-4-A PHOSPHORYLASE"/>
    <property type="match status" value="1"/>
</dbReference>
<sequence length="133" mass="15300">MIQSCECCYPEREPDQTVILSNTSCMFLQLKSAQHDGEPLEGAGIIVPRAHRETVFDLTEREWQDTYSLLQEVKGWIDNRYQPEGYNIGWNCGSVAGQHVFHAHMHVLPRYKDEPLAGKGIRYLFKSSDNSRK</sequence>
<dbReference type="PROSITE" id="PS51084">
    <property type="entry name" value="HIT_2"/>
    <property type="match status" value="1"/>
</dbReference>
<dbReference type="InterPro" id="IPR052908">
    <property type="entry name" value="AP-4-A_phosphorylase"/>
</dbReference>
<dbReference type="InterPro" id="IPR011146">
    <property type="entry name" value="HIT-like"/>
</dbReference>
<comment type="caution">
    <text evidence="3">The sequence shown here is derived from an EMBL/GenBank/DDBJ whole genome shotgun (WGS) entry which is preliminary data.</text>
</comment>
<dbReference type="RefSeq" id="WP_306985077.1">
    <property type="nucleotide sequence ID" value="NZ_JAUSUA010000006.1"/>
</dbReference>
<gene>
    <name evidence="3" type="ORF">J2S05_003575</name>
</gene>
<dbReference type="Pfam" id="PF01230">
    <property type="entry name" value="HIT"/>
    <property type="match status" value="1"/>
</dbReference>
<dbReference type="InterPro" id="IPR036265">
    <property type="entry name" value="HIT-like_sf"/>
</dbReference>
<proteinExistence type="predicted"/>
<organism evidence="3 4">
    <name type="scientific">Alkalicoccobacillus murimartini</name>
    <dbReference type="NCBI Taxonomy" id="171685"/>
    <lineage>
        <taxon>Bacteria</taxon>
        <taxon>Bacillati</taxon>
        <taxon>Bacillota</taxon>
        <taxon>Bacilli</taxon>
        <taxon>Bacillales</taxon>
        <taxon>Bacillaceae</taxon>
        <taxon>Alkalicoccobacillus</taxon>
    </lineage>
</organism>
<protein>
    <submittedName>
        <fullName evidence="3">Histidine triad (HIT) family protein</fullName>
    </submittedName>
</protein>
<evidence type="ECO:0000313" key="4">
    <source>
        <dbReference type="Proteomes" id="UP001225034"/>
    </source>
</evidence>
<accession>A0ABT9YLP2</accession>
<evidence type="ECO:0000313" key="3">
    <source>
        <dbReference type="EMBL" id="MDQ0208763.1"/>
    </source>
</evidence>
<dbReference type="PANTHER" id="PTHR42997">
    <property type="entry name" value="HIT FAMILY HYDROLASE"/>
    <property type="match status" value="1"/>
</dbReference>
<dbReference type="EMBL" id="JAUSUA010000006">
    <property type="protein sequence ID" value="MDQ0208763.1"/>
    <property type="molecule type" value="Genomic_DNA"/>
</dbReference>
<dbReference type="Proteomes" id="UP001225034">
    <property type="component" value="Unassembled WGS sequence"/>
</dbReference>
<reference evidence="3 4" key="1">
    <citation type="submission" date="2023-07" db="EMBL/GenBank/DDBJ databases">
        <title>Genomic Encyclopedia of Type Strains, Phase IV (KMG-IV): sequencing the most valuable type-strain genomes for metagenomic binning, comparative biology and taxonomic classification.</title>
        <authorList>
            <person name="Goeker M."/>
        </authorList>
    </citation>
    <scope>NUCLEOTIDE SEQUENCE [LARGE SCALE GENOMIC DNA]</scope>
    <source>
        <strain evidence="3 4">DSM 19154</strain>
    </source>
</reference>
<name>A0ABT9YLP2_9BACI</name>